<protein>
    <recommendedName>
        <fullName evidence="9">DNA-binding response regulator</fullName>
    </recommendedName>
</protein>
<dbReference type="SMART" id="SM00448">
    <property type="entry name" value="REC"/>
    <property type="match status" value="1"/>
</dbReference>
<dbReference type="GO" id="GO:0043565">
    <property type="term" value="F:sequence-specific DNA binding"/>
    <property type="evidence" value="ECO:0007669"/>
    <property type="project" value="InterPro"/>
</dbReference>
<organism evidence="7 8">
    <name type="scientific">Paenibacillus montaniterrae</name>
    <dbReference type="NCBI Taxonomy" id="429341"/>
    <lineage>
        <taxon>Bacteria</taxon>
        <taxon>Bacillati</taxon>
        <taxon>Bacillota</taxon>
        <taxon>Bacilli</taxon>
        <taxon>Bacillales</taxon>
        <taxon>Paenibacillaceae</taxon>
        <taxon>Paenibacillus</taxon>
    </lineage>
</organism>
<dbReference type="PRINTS" id="PR00032">
    <property type="entry name" value="HTHARAC"/>
</dbReference>
<dbReference type="Pfam" id="PF12833">
    <property type="entry name" value="HTH_18"/>
    <property type="match status" value="1"/>
</dbReference>
<feature type="domain" description="Response regulatory" evidence="6">
    <location>
        <begin position="17"/>
        <end position="134"/>
    </location>
</feature>
<evidence type="ECO:0000256" key="4">
    <source>
        <dbReference type="PROSITE-ProRule" id="PRU00169"/>
    </source>
</evidence>
<dbReference type="InterPro" id="IPR011006">
    <property type="entry name" value="CheY-like_superfamily"/>
</dbReference>
<dbReference type="GO" id="GO:0000160">
    <property type="term" value="P:phosphorelay signal transduction system"/>
    <property type="evidence" value="ECO:0007669"/>
    <property type="project" value="InterPro"/>
</dbReference>
<dbReference type="InterPro" id="IPR020449">
    <property type="entry name" value="Tscrpt_reg_AraC-type_HTH"/>
</dbReference>
<keyword evidence="3" id="KW-0804">Transcription</keyword>
<dbReference type="SUPFAM" id="SSF52172">
    <property type="entry name" value="CheY-like"/>
    <property type="match status" value="1"/>
</dbReference>
<accession>A0A919YUY3</accession>
<dbReference type="InterPro" id="IPR001789">
    <property type="entry name" value="Sig_transdc_resp-reg_receiver"/>
</dbReference>
<dbReference type="GO" id="GO:0003700">
    <property type="term" value="F:DNA-binding transcription factor activity"/>
    <property type="evidence" value="ECO:0007669"/>
    <property type="project" value="InterPro"/>
</dbReference>
<keyword evidence="4" id="KW-0597">Phosphoprotein</keyword>
<evidence type="ECO:0000313" key="7">
    <source>
        <dbReference type="EMBL" id="GIP18929.1"/>
    </source>
</evidence>
<dbReference type="AlphaFoldDB" id="A0A919YUY3"/>
<dbReference type="SMART" id="SM00342">
    <property type="entry name" value="HTH_ARAC"/>
    <property type="match status" value="1"/>
</dbReference>
<evidence type="ECO:0000256" key="2">
    <source>
        <dbReference type="ARBA" id="ARBA00023125"/>
    </source>
</evidence>
<dbReference type="InterPro" id="IPR018060">
    <property type="entry name" value="HTH_AraC"/>
</dbReference>
<dbReference type="SUPFAM" id="SSF46689">
    <property type="entry name" value="Homeodomain-like"/>
    <property type="match status" value="2"/>
</dbReference>
<dbReference type="PROSITE" id="PS01124">
    <property type="entry name" value="HTH_ARAC_FAMILY_2"/>
    <property type="match status" value="1"/>
</dbReference>
<dbReference type="EMBL" id="BOSE01000011">
    <property type="protein sequence ID" value="GIP18929.1"/>
    <property type="molecule type" value="Genomic_DNA"/>
</dbReference>
<evidence type="ECO:0000256" key="3">
    <source>
        <dbReference type="ARBA" id="ARBA00023163"/>
    </source>
</evidence>
<dbReference type="Pfam" id="PF00072">
    <property type="entry name" value="Response_reg"/>
    <property type="match status" value="1"/>
</dbReference>
<evidence type="ECO:0008006" key="9">
    <source>
        <dbReference type="Google" id="ProtNLM"/>
    </source>
</evidence>
<dbReference type="RefSeq" id="WP_213519586.1">
    <property type="nucleotide sequence ID" value="NZ_BOSE01000011.1"/>
</dbReference>
<dbReference type="Gene3D" id="3.40.50.2300">
    <property type="match status" value="1"/>
</dbReference>
<evidence type="ECO:0000313" key="8">
    <source>
        <dbReference type="Proteomes" id="UP000683139"/>
    </source>
</evidence>
<comment type="caution">
    <text evidence="7">The sequence shown here is derived from an EMBL/GenBank/DDBJ whole genome shotgun (WGS) entry which is preliminary data.</text>
</comment>
<feature type="modified residue" description="4-aspartylphosphate" evidence="4">
    <location>
        <position position="69"/>
    </location>
</feature>
<evidence type="ECO:0000259" key="5">
    <source>
        <dbReference type="PROSITE" id="PS01124"/>
    </source>
</evidence>
<evidence type="ECO:0000259" key="6">
    <source>
        <dbReference type="PROSITE" id="PS50110"/>
    </source>
</evidence>
<reference evidence="7" key="1">
    <citation type="submission" date="2021-03" db="EMBL/GenBank/DDBJ databases">
        <title>Antimicrobial resistance genes in bacteria isolated from Japanese honey, and their potential for conferring macrolide and lincosamide resistance in the American foulbrood pathogen Paenibacillus larvae.</title>
        <authorList>
            <person name="Okamoto M."/>
            <person name="Kumagai M."/>
            <person name="Kanamori H."/>
            <person name="Takamatsu D."/>
        </authorList>
    </citation>
    <scope>NUCLEOTIDE SEQUENCE</scope>
    <source>
        <strain evidence="7">J40TS1</strain>
    </source>
</reference>
<dbReference type="InterPro" id="IPR018062">
    <property type="entry name" value="HTH_AraC-typ_CS"/>
</dbReference>
<name>A0A919YUY3_9BACL</name>
<dbReference type="PROSITE" id="PS00041">
    <property type="entry name" value="HTH_ARAC_FAMILY_1"/>
    <property type="match status" value="1"/>
</dbReference>
<gene>
    <name evidence="7" type="ORF">J40TS1_45710</name>
</gene>
<dbReference type="Gene3D" id="1.10.10.60">
    <property type="entry name" value="Homeodomain-like"/>
    <property type="match status" value="2"/>
</dbReference>
<keyword evidence="8" id="KW-1185">Reference proteome</keyword>
<dbReference type="PANTHER" id="PTHR43280:SF2">
    <property type="entry name" value="HTH-TYPE TRANSCRIPTIONAL REGULATOR EXSA"/>
    <property type="match status" value="1"/>
</dbReference>
<feature type="domain" description="HTH araC/xylS-type" evidence="5">
    <location>
        <begin position="434"/>
        <end position="532"/>
    </location>
</feature>
<dbReference type="Proteomes" id="UP000683139">
    <property type="component" value="Unassembled WGS sequence"/>
</dbReference>
<keyword evidence="1" id="KW-0805">Transcription regulation</keyword>
<keyword evidence="2" id="KW-0238">DNA-binding</keyword>
<dbReference type="CDD" id="cd17536">
    <property type="entry name" value="REC_YesN-like"/>
    <property type="match status" value="1"/>
</dbReference>
<dbReference type="PROSITE" id="PS50110">
    <property type="entry name" value="RESPONSE_REGULATORY"/>
    <property type="match status" value="1"/>
</dbReference>
<dbReference type="InterPro" id="IPR009057">
    <property type="entry name" value="Homeodomain-like_sf"/>
</dbReference>
<dbReference type="PANTHER" id="PTHR43280">
    <property type="entry name" value="ARAC-FAMILY TRANSCRIPTIONAL REGULATOR"/>
    <property type="match status" value="1"/>
</dbReference>
<evidence type="ECO:0000256" key="1">
    <source>
        <dbReference type="ARBA" id="ARBA00023015"/>
    </source>
</evidence>
<proteinExistence type="predicted"/>
<sequence>MNNHEHDKRRSNHRVIRMIIVDDEPIICEGLKKTIDWSQLGVEVAGVAYDGEQALQIVQSEPIDIVLTDIRMDGIDGLELAEQLRAMYPEISLVMISGYEDFEYARRAMRIGVSDYLLKPVNIDELKAVVSNVIARIRERDDHGSREEDVLWLMNAIHSKAEFAEAVPLRRCIGAGGSFRVIASQLTDYEQRYGDMPAEEIRDVQAEWKDMLEASLHAAGLSTIFAFAHPNLLYAFVHDPHNSMNERQWEKMLSQAAANWQREGEVAVALSASFTESEKTSEACERVKQMLFYSILQPEAILTEQLCKELENERRAFRGYSPPGDWASRLSSLLYRQEWAEAEAMLRELFAEMRKQRLLLPEMLSIYEEQMALLRQRLRHNAMQMNQTNERKLSVDLHQYNSYDAFEQLLLEELHALLDAVGNQSVNKSYWIVEKAMKYIAEHYSEDMKASEVAEWLNITPNHFSYIFKQNTGKNFKEYMNDVRIGHAQRLLATTNDKVFEIADRVGYKEYKYFVSVFKSVTGMTPKEYRAIKASM</sequence>